<dbReference type="InterPro" id="IPR036908">
    <property type="entry name" value="RlpA-like_sf"/>
</dbReference>
<evidence type="ECO:0000313" key="8">
    <source>
        <dbReference type="Proteomes" id="UP000636010"/>
    </source>
</evidence>
<comment type="function">
    <text evidence="4">Lytic transglycosylase with a strong preference for naked glycan strands that lack stem peptides.</text>
</comment>
<evidence type="ECO:0000313" key="7">
    <source>
        <dbReference type="EMBL" id="GGC37619.1"/>
    </source>
</evidence>
<accession>A0ABQ1MEC9</accession>
<protein>
    <recommendedName>
        <fullName evidence="4">Probable endolytic peptidoglycan transglycosylase RlpA</fullName>
        <ecNumber evidence="4">4.2.2.-</ecNumber>
    </recommendedName>
</protein>
<dbReference type="Gene3D" id="3.30.70.1070">
    <property type="entry name" value="Sporulation related repeat"/>
    <property type="match status" value="1"/>
</dbReference>
<gene>
    <name evidence="4" type="primary">rlpA</name>
    <name evidence="7" type="ORF">GCM10011506_23750</name>
</gene>
<keyword evidence="3 4" id="KW-0961">Cell wall biogenesis/degradation</keyword>
<sequence precursor="true">MKKNIIQFFIFTLLLTSSAFAQKQKGIASFYADKFDGKLTASGEKYDHKKLTAAHKFLPFGTLIKVTNLSNNESVEVRVNDRGPFVEGRVVDVSRSAAEKLKFTAQGLTEVEIEVVDAGDGRSGSNRIFQIDQTVDIKSYFALDVRQEEPKGWGVQVGSFQGFDNMLRLSENLQKSYREDIIIEVKDLQDKKAYAIILGQYNSRKKADDLKLKVIDRFPGAFIVKF</sequence>
<evidence type="ECO:0000256" key="1">
    <source>
        <dbReference type="ARBA" id="ARBA00022729"/>
    </source>
</evidence>
<comment type="similarity">
    <text evidence="4 5">Belongs to the RlpA family.</text>
</comment>
<dbReference type="CDD" id="cd22268">
    <property type="entry name" value="DPBB_RlpA-like"/>
    <property type="match status" value="1"/>
</dbReference>
<name>A0ABQ1MEC9_9BACT</name>
<feature type="signal peptide" evidence="4">
    <location>
        <begin position="1"/>
        <end position="21"/>
    </location>
</feature>
<evidence type="ECO:0000259" key="6">
    <source>
        <dbReference type="PROSITE" id="PS51724"/>
    </source>
</evidence>
<dbReference type="InterPro" id="IPR012997">
    <property type="entry name" value="RplA"/>
</dbReference>
<organism evidence="7 8">
    <name type="scientific">Marivirga lumbricoides</name>
    <dbReference type="NCBI Taxonomy" id="1046115"/>
    <lineage>
        <taxon>Bacteria</taxon>
        <taxon>Pseudomonadati</taxon>
        <taxon>Bacteroidota</taxon>
        <taxon>Cytophagia</taxon>
        <taxon>Cytophagales</taxon>
        <taxon>Marivirgaceae</taxon>
        <taxon>Marivirga</taxon>
    </lineage>
</organism>
<proteinExistence type="inferred from homology"/>
<evidence type="ECO:0000256" key="2">
    <source>
        <dbReference type="ARBA" id="ARBA00023239"/>
    </source>
</evidence>
<feature type="domain" description="SPOR" evidence="6">
    <location>
        <begin position="147"/>
        <end position="226"/>
    </location>
</feature>
<evidence type="ECO:0000256" key="3">
    <source>
        <dbReference type="ARBA" id="ARBA00023316"/>
    </source>
</evidence>
<dbReference type="RefSeq" id="WP_188463626.1">
    <property type="nucleotide sequence ID" value="NZ_BAABHU010000007.1"/>
</dbReference>
<dbReference type="EMBL" id="BMEC01000007">
    <property type="protein sequence ID" value="GGC37619.1"/>
    <property type="molecule type" value="Genomic_DNA"/>
</dbReference>
<dbReference type="PROSITE" id="PS51724">
    <property type="entry name" value="SPOR"/>
    <property type="match status" value="1"/>
</dbReference>
<dbReference type="Pfam" id="PF03330">
    <property type="entry name" value="DPBB_1"/>
    <property type="match status" value="1"/>
</dbReference>
<dbReference type="Gene3D" id="2.40.40.10">
    <property type="entry name" value="RlpA-like domain"/>
    <property type="match status" value="1"/>
</dbReference>
<dbReference type="SUPFAM" id="SSF110997">
    <property type="entry name" value="Sporulation related repeat"/>
    <property type="match status" value="1"/>
</dbReference>
<dbReference type="SUPFAM" id="SSF50685">
    <property type="entry name" value="Barwin-like endoglucanases"/>
    <property type="match status" value="1"/>
</dbReference>
<dbReference type="InterPro" id="IPR007730">
    <property type="entry name" value="SPOR-like_dom"/>
</dbReference>
<dbReference type="PANTHER" id="PTHR34183:SF8">
    <property type="entry name" value="ENDOLYTIC PEPTIDOGLYCAN TRANSGLYCOSYLASE RLPA-RELATED"/>
    <property type="match status" value="1"/>
</dbReference>
<keyword evidence="8" id="KW-1185">Reference proteome</keyword>
<dbReference type="EC" id="4.2.2.-" evidence="4"/>
<dbReference type="InterPro" id="IPR009009">
    <property type="entry name" value="RlpA-like_DPBB"/>
</dbReference>
<evidence type="ECO:0000256" key="5">
    <source>
        <dbReference type="RuleBase" id="RU003495"/>
    </source>
</evidence>
<reference evidence="8" key="1">
    <citation type="journal article" date="2019" name="Int. J. Syst. Evol. Microbiol.">
        <title>The Global Catalogue of Microorganisms (GCM) 10K type strain sequencing project: providing services to taxonomists for standard genome sequencing and annotation.</title>
        <authorList>
            <consortium name="The Broad Institute Genomics Platform"/>
            <consortium name="The Broad Institute Genome Sequencing Center for Infectious Disease"/>
            <person name="Wu L."/>
            <person name="Ma J."/>
        </authorList>
    </citation>
    <scope>NUCLEOTIDE SEQUENCE [LARGE SCALE GENOMIC DNA]</scope>
    <source>
        <strain evidence="8">CGMCC 1.10832</strain>
    </source>
</reference>
<dbReference type="PANTHER" id="PTHR34183">
    <property type="entry name" value="ENDOLYTIC PEPTIDOGLYCAN TRANSGLYCOSYLASE RLPA"/>
    <property type="match status" value="1"/>
</dbReference>
<dbReference type="InterPro" id="IPR036680">
    <property type="entry name" value="SPOR-like_sf"/>
</dbReference>
<keyword evidence="1 4" id="KW-0732">Signal</keyword>
<dbReference type="InterPro" id="IPR034718">
    <property type="entry name" value="RlpA"/>
</dbReference>
<dbReference type="Pfam" id="PF05036">
    <property type="entry name" value="SPOR"/>
    <property type="match status" value="1"/>
</dbReference>
<comment type="caution">
    <text evidence="7">The sequence shown here is derived from an EMBL/GenBank/DDBJ whole genome shotgun (WGS) entry which is preliminary data.</text>
</comment>
<keyword evidence="2 4" id="KW-0456">Lyase</keyword>
<evidence type="ECO:0000256" key="4">
    <source>
        <dbReference type="HAMAP-Rule" id="MF_02071"/>
    </source>
</evidence>
<dbReference type="HAMAP" id="MF_02071">
    <property type="entry name" value="RlpA"/>
    <property type="match status" value="1"/>
</dbReference>
<dbReference type="NCBIfam" id="TIGR00413">
    <property type="entry name" value="rlpA"/>
    <property type="match status" value="1"/>
</dbReference>
<feature type="chain" id="PRO_5044941646" description="Probable endolytic peptidoglycan transglycosylase RlpA" evidence="4">
    <location>
        <begin position="22"/>
        <end position="226"/>
    </location>
</feature>
<dbReference type="Proteomes" id="UP000636010">
    <property type="component" value="Unassembled WGS sequence"/>
</dbReference>